<name>D7C9V1_STRBB</name>
<evidence type="ECO:0000256" key="1">
    <source>
        <dbReference type="SAM" id="MobiDB-lite"/>
    </source>
</evidence>
<dbReference type="eggNOG" id="COG3209">
    <property type="taxonomic scope" value="Bacteria"/>
</dbReference>
<dbReference type="STRING" id="749414.SBI_01158"/>
<gene>
    <name evidence="2" type="ordered locus">SBI_01158</name>
</gene>
<protein>
    <recommendedName>
        <fullName evidence="4">Secreted protein</fullName>
    </recommendedName>
</protein>
<proteinExistence type="predicted"/>
<keyword evidence="3" id="KW-1185">Reference proteome</keyword>
<feature type="region of interest" description="Disordered" evidence="1">
    <location>
        <begin position="1"/>
        <end position="61"/>
    </location>
</feature>
<dbReference type="AlphaFoldDB" id="D7C9V1"/>
<reference evidence="2 3" key="1">
    <citation type="journal article" date="2010" name="J. Bacteriol.">
        <title>Genome sequence of the milbemycin-producing bacterium Streptomyces bingchenggensis.</title>
        <authorList>
            <person name="Wang X.J."/>
            <person name="Yan Y.J."/>
            <person name="Zhang B."/>
            <person name="An J."/>
            <person name="Wang J.J."/>
            <person name="Tian J."/>
            <person name="Jiang L."/>
            <person name="Chen Y.H."/>
            <person name="Huang S.X."/>
            <person name="Yin M."/>
            <person name="Zhang J."/>
            <person name="Gao A.L."/>
            <person name="Liu C.X."/>
            <person name="Zhu Z.X."/>
            <person name="Xiang W.S."/>
        </authorList>
    </citation>
    <scope>NUCLEOTIDE SEQUENCE [LARGE SCALE GENOMIC DNA]</scope>
    <source>
        <strain evidence="2 3">BCW-1</strain>
    </source>
</reference>
<dbReference type="Gene3D" id="2.60.40.10">
    <property type="entry name" value="Immunoglobulins"/>
    <property type="match status" value="1"/>
</dbReference>
<accession>D7C9V1</accession>
<evidence type="ECO:0000313" key="2">
    <source>
        <dbReference type="EMBL" id="ADI04279.1"/>
    </source>
</evidence>
<dbReference type="EMBL" id="CP002047">
    <property type="protein sequence ID" value="ADI04279.1"/>
    <property type="molecule type" value="Genomic_DNA"/>
</dbReference>
<organism evidence="2 3">
    <name type="scientific">Streptomyces bingchenggensis (strain BCW-1)</name>
    <dbReference type="NCBI Taxonomy" id="749414"/>
    <lineage>
        <taxon>Bacteria</taxon>
        <taxon>Bacillati</taxon>
        <taxon>Actinomycetota</taxon>
        <taxon>Actinomycetes</taxon>
        <taxon>Kitasatosporales</taxon>
        <taxon>Streptomycetaceae</taxon>
        <taxon>Streptomyces</taxon>
    </lineage>
</organism>
<evidence type="ECO:0008006" key="4">
    <source>
        <dbReference type="Google" id="ProtNLM"/>
    </source>
</evidence>
<dbReference type="InterPro" id="IPR013783">
    <property type="entry name" value="Ig-like_fold"/>
</dbReference>
<dbReference type="HOGENOM" id="CLU_782822_0_0_11"/>
<dbReference type="KEGG" id="sbh:SBI_01158"/>
<dbReference type="PATRIC" id="fig|749414.3.peg.1189"/>
<dbReference type="Proteomes" id="UP000000377">
    <property type="component" value="Chromosome"/>
</dbReference>
<feature type="region of interest" description="Disordered" evidence="1">
    <location>
        <begin position="203"/>
        <end position="226"/>
    </location>
</feature>
<sequence length="354" mass="37463">MLIGGGGLATAADSGDGTPDWDYAPSSRPAAGPEAHTMANNNRPVSGKNLKAGPPGTKDSAGVWQVNRTDVTLSNTVTVTDADGDDADLSFQVYTTDANGNPKDQVQLTDPETGNPASYGVVVSDFVASGGTAQVTLRYGDLKTNTTYAFRTSAFDGSLYETEWSAWAKFHTRGRQLSITLPEPDKNAPTVDLDSYQEYQTARRNMPEPSASSTTSAPDKPTGQCSDIGNDKIGCIAIGKPGDLTAEQQASVAKRMHATMAGDDLVSWCSNLSAGADYFKRTEACMKKATPIHSYTYSKLPSGETILVGEATFASEIQLKLDTSSTAVQTSTRCGRPWPPCSSTSVCRCHASRS</sequence>
<evidence type="ECO:0000313" key="3">
    <source>
        <dbReference type="Proteomes" id="UP000000377"/>
    </source>
</evidence>
<dbReference type="GO" id="GO:0005975">
    <property type="term" value="P:carbohydrate metabolic process"/>
    <property type="evidence" value="ECO:0007669"/>
    <property type="project" value="UniProtKB-ARBA"/>
</dbReference>
<feature type="compositionally biased region" description="Low complexity" evidence="1">
    <location>
        <begin position="209"/>
        <end position="218"/>
    </location>
</feature>